<evidence type="ECO:0000313" key="2">
    <source>
        <dbReference type="EMBL" id="KAK6923372.1"/>
    </source>
</evidence>
<proteinExistence type="predicted"/>
<dbReference type="PANTHER" id="PTHR34046:SF19">
    <property type="entry name" value="RAPIDLY ELICITED PROTEIN, PUTATIVE-RELATED"/>
    <property type="match status" value="1"/>
</dbReference>
<name>A0AAN8Z3K2_9MAGN</name>
<sequence>MGWSELRGGCKNHPNHIQQTGVCSLCLQERLSQLSGTSHYKSTIFSCSSGYSSATSSTCNSPPRQSHRRHQRNASEATGSVLLTMNGGVMMKKSRSMIWVHENGSDGVNGNSKKKSGFWSKLLRLNNKRTKEALMHSNTVRENLLS</sequence>
<gene>
    <name evidence="2" type="ORF">RJ641_011676</name>
</gene>
<protein>
    <submittedName>
        <fullName evidence="2">Protein OCTOPUS-like</fullName>
    </submittedName>
</protein>
<comment type="caution">
    <text evidence="2">The sequence shown here is derived from an EMBL/GenBank/DDBJ whole genome shotgun (WGS) entry which is preliminary data.</text>
</comment>
<dbReference type="InterPro" id="IPR008004">
    <property type="entry name" value="OCTOPUS-like"/>
</dbReference>
<feature type="region of interest" description="Disordered" evidence="1">
    <location>
        <begin position="56"/>
        <end position="78"/>
    </location>
</feature>
<reference evidence="2 3" key="1">
    <citation type="submission" date="2023-12" db="EMBL/GenBank/DDBJ databases">
        <title>A high-quality genome assembly for Dillenia turbinata (Dilleniales).</title>
        <authorList>
            <person name="Chanderbali A."/>
        </authorList>
    </citation>
    <scope>NUCLEOTIDE SEQUENCE [LARGE SCALE GENOMIC DNA]</scope>
    <source>
        <strain evidence="2">LSX21</strain>
        <tissue evidence="2">Leaf</tissue>
    </source>
</reference>
<accession>A0AAN8Z3K2</accession>
<evidence type="ECO:0000313" key="3">
    <source>
        <dbReference type="Proteomes" id="UP001370490"/>
    </source>
</evidence>
<keyword evidence="3" id="KW-1185">Reference proteome</keyword>
<dbReference type="PANTHER" id="PTHR34046">
    <property type="entry name" value="OS06G0218800 PROTEIN"/>
    <property type="match status" value="1"/>
</dbReference>
<dbReference type="EMBL" id="JBAMMX010000018">
    <property type="protein sequence ID" value="KAK6923372.1"/>
    <property type="molecule type" value="Genomic_DNA"/>
</dbReference>
<dbReference type="Proteomes" id="UP001370490">
    <property type="component" value="Unassembled WGS sequence"/>
</dbReference>
<evidence type="ECO:0000256" key="1">
    <source>
        <dbReference type="SAM" id="MobiDB-lite"/>
    </source>
</evidence>
<dbReference type="AlphaFoldDB" id="A0AAN8Z3K2"/>
<dbReference type="Pfam" id="PF05340">
    <property type="entry name" value="DUF740"/>
    <property type="match status" value="1"/>
</dbReference>
<organism evidence="2 3">
    <name type="scientific">Dillenia turbinata</name>
    <dbReference type="NCBI Taxonomy" id="194707"/>
    <lineage>
        <taxon>Eukaryota</taxon>
        <taxon>Viridiplantae</taxon>
        <taxon>Streptophyta</taxon>
        <taxon>Embryophyta</taxon>
        <taxon>Tracheophyta</taxon>
        <taxon>Spermatophyta</taxon>
        <taxon>Magnoliopsida</taxon>
        <taxon>eudicotyledons</taxon>
        <taxon>Gunneridae</taxon>
        <taxon>Pentapetalae</taxon>
        <taxon>Dilleniales</taxon>
        <taxon>Dilleniaceae</taxon>
        <taxon>Dillenia</taxon>
    </lineage>
</organism>